<proteinExistence type="predicted"/>
<gene>
    <name evidence="2" type="ORF">BN938_1796</name>
</gene>
<reference evidence="2 3" key="1">
    <citation type="journal article" date="2015" name="Genome Announc.">
        <title>Complete Genome Sequence of the Novel Leech Symbiont Mucinivorans hirudinis M3T.</title>
        <authorList>
            <person name="Nelson M.C."/>
            <person name="Bomar L."/>
            <person name="Graf J."/>
        </authorList>
    </citation>
    <scope>NUCLEOTIDE SEQUENCE [LARGE SCALE GENOMIC DNA]</scope>
    <source>
        <strain evidence="3">M3</strain>
    </source>
</reference>
<dbReference type="EMBL" id="HG934468">
    <property type="protein sequence ID" value="CDN31876.1"/>
    <property type="molecule type" value="Genomic_DNA"/>
</dbReference>
<evidence type="ECO:0000313" key="3">
    <source>
        <dbReference type="Proteomes" id="UP000027616"/>
    </source>
</evidence>
<name>A0A060R8L8_9BACT</name>
<organism evidence="2 3">
    <name type="scientific">Mucinivorans hirudinis</name>
    <dbReference type="NCBI Taxonomy" id="1433126"/>
    <lineage>
        <taxon>Bacteria</taxon>
        <taxon>Pseudomonadati</taxon>
        <taxon>Bacteroidota</taxon>
        <taxon>Bacteroidia</taxon>
        <taxon>Bacteroidales</taxon>
        <taxon>Rikenellaceae</taxon>
        <taxon>Mucinivorans</taxon>
    </lineage>
</organism>
<dbReference type="AlphaFoldDB" id="A0A060R8L8"/>
<evidence type="ECO:0000313" key="2">
    <source>
        <dbReference type="EMBL" id="CDN31876.1"/>
    </source>
</evidence>
<dbReference type="Proteomes" id="UP000027616">
    <property type="component" value="Chromosome I"/>
</dbReference>
<accession>A0A060R8L8</accession>
<protein>
    <submittedName>
        <fullName evidence="2">Uncharacterized protein</fullName>
    </submittedName>
</protein>
<evidence type="ECO:0000256" key="1">
    <source>
        <dbReference type="SAM" id="MobiDB-lite"/>
    </source>
</evidence>
<feature type="region of interest" description="Disordered" evidence="1">
    <location>
        <begin position="173"/>
        <end position="200"/>
    </location>
</feature>
<dbReference type="KEGG" id="rbc:BN938_1796"/>
<keyword evidence="3" id="KW-1185">Reference proteome</keyword>
<dbReference type="HOGENOM" id="CLU_1364938_0_0_10"/>
<sequence>MKQLAINVQKNVTIIDLVCTPNVILLAKQSTTTNTKTGEVSTSVRFIEVCKVEKTDALTIVQSLLKYCITEYFVCSDIDKDFADTNIKQRKIFNQFLSGNTIYRTNSEGKIANALESEVPFTQTALKVKDYHTITTCKKENLKAAIFQHSKAILSLCKYLRLIIDKAETLETETAQSETTTKRKATAPAIDGTQPIAQAS</sequence>